<dbReference type="Proteomes" id="UP000247702">
    <property type="component" value="Unassembled WGS sequence"/>
</dbReference>
<accession>A0A2Z6RXJ0</accession>
<organism evidence="1 3">
    <name type="scientific">Rhizophagus clarus</name>
    <dbReference type="NCBI Taxonomy" id="94130"/>
    <lineage>
        <taxon>Eukaryota</taxon>
        <taxon>Fungi</taxon>
        <taxon>Fungi incertae sedis</taxon>
        <taxon>Mucoromycota</taxon>
        <taxon>Glomeromycotina</taxon>
        <taxon>Glomeromycetes</taxon>
        <taxon>Glomerales</taxon>
        <taxon>Glomeraceae</taxon>
        <taxon>Rhizophagus</taxon>
    </lineage>
</organism>
<proteinExistence type="predicted"/>
<sequence>MTVGETTVGETFIGEIINNPIGKSSVGEMDQTPFGSAFSVLLSFFFFELNIKKVSIVWIFSISKETKEKESN</sequence>
<dbReference type="EMBL" id="BEXD01004171">
    <property type="protein sequence ID" value="GBC07808.1"/>
    <property type="molecule type" value="Genomic_DNA"/>
</dbReference>
<evidence type="ECO:0000313" key="2">
    <source>
        <dbReference type="EMBL" id="GES72659.1"/>
    </source>
</evidence>
<gene>
    <name evidence="2" type="ORF">RCL2_000021700</name>
    <name evidence="1" type="ORF">RclHR1_07700001</name>
</gene>
<dbReference type="AlphaFoldDB" id="A0A2Z6RXJ0"/>
<reference evidence="2" key="2">
    <citation type="submission" date="2019-10" db="EMBL/GenBank/DDBJ databases">
        <title>Conservation and host-specific expression of non-tandemly repeated heterogenous ribosome RNA gene in arbuscular mycorrhizal fungi.</title>
        <authorList>
            <person name="Maeda T."/>
            <person name="Kobayashi Y."/>
            <person name="Nakagawa T."/>
            <person name="Ezawa T."/>
            <person name="Yamaguchi K."/>
            <person name="Bino T."/>
            <person name="Nishimoto Y."/>
            <person name="Shigenobu S."/>
            <person name="Kawaguchi M."/>
        </authorList>
    </citation>
    <scope>NUCLEOTIDE SEQUENCE</scope>
    <source>
        <strain evidence="2">HR1</strain>
    </source>
</reference>
<reference evidence="1 3" key="1">
    <citation type="submission" date="2017-11" db="EMBL/GenBank/DDBJ databases">
        <title>The genome of Rhizophagus clarus HR1 reveals common genetic basis of auxotrophy among arbuscular mycorrhizal fungi.</title>
        <authorList>
            <person name="Kobayashi Y."/>
        </authorList>
    </citation>
    <scope>NUCLEOTIDE SEQUENCE [LARGE SCALE GENOMIC DNA]</scope>
    <source>
        <strain evidence="1 3">HR1</strain>
    </source>
</reference>
<name>A0A2Z6RXJ0_9GLOM</name>
<dbReference type="EMBL" id="BLAL01000004">
    <property type="protein sequence ID" value="GES72659.1"/>
    <property type="molecule type" value="Genomic_DNA"/>
</dbReference>
<dbReference type="Proteomes" id="UP000615446">
    <property type="component" value="Unassembled WGS sequence"/>
</dbReference>
<evidence type="ECO:0000313" key="3">
    <source>
        <dbReference type="Proteomes" id="UP000247702"/>
    </source>
</evidence>
<evidence type="ECO:0000313" key="1">
    <source>
        <dbReference type="EMBL" id="GBC07808.1"/>
    </source>
</evidence>
<comment type="caution">
    <text evidence="1">The sequence shown here is derived from an EMBL/GenBank/DDBJ whole genome shotgun (WGS) entry which is preliminary data.</text>
</comment>
<protein>
    <submittedName>
        <fullName evidence="1">Uncharacterized protein</fullName>
    </submittedName>
</protein>
<keyword evidence="3" id="KW-1185">Reference proteome</keyword>